<dbReference type="InterPro" id="IPR000734">
    <property type="entry name" value="TAG_lipase"/>
</dbReference>
<evidence type="ECO:0000256" key="3">
    <source>
        <dbReference type="ARBA" id="ARBA00022525"/>
    </source>
</evidence>
<keyword evidence="3" id="KW-0964">Secreted</keyword>
<dbReference type="Gene3D" id="3.40.50.1820">
    <property type="entry name" value="alpha/beta hydrolase"/>
    <property type="match status" value="1"/>
</dbReference>
<evidence type="ECO:0000256" key="2">
    <source>
        <dbReference type="ARBA" id="ARBA00010701"/>
    </source>
</evidence>
<sequence>MVDSSDFLGILIFAKNKRNTYASCYGCDGDLSCLDTCKVLTFKAITPEQMELKFKLFTNEKHDNPIDFTGAFADNDWTDKLRNGILTSQPHKYSVFYVDWSKSIPDFNYARALNNVAVVCYALYIHLVGHSLGTHIAEIAGRKIQNPKISRITGIDPATPWVKGT</sequence>
<dbReference type="InterPro" id="IPR029058">
    <property type="entry name" value="AB_hydrolase_fold"/>
</dbReference>
<evidence type="ECO:0000313" key="6">
    <source>
        <dbReference type="EnsemblMetazoa" id="tetur35g00090.1"/>
    </source>
</evidence>
<dbReference type="AlphaFoldDB" id="T1L335"/>
<keyword evidence="7" id="KW-1185">Reference proteome</keyword>
<evidence type="ECO:0000256" key="4">
    <source>
        <dbReference type="RuleBase" id="RU004262"/>
    </source>
</evidence>
<evidence type="ECO:0000256" key="1">
    <source>
        <dbReference type="ARBA" id="ARBA00004613"/>
    </source>
</evidence>
<dbReference type="Pfam" id="PF00151">
    <property type="entry name" value="Lipase"/>
    <property type="match status" value="1"/>
</dbReference>
<dbReference type="EnsemblMetazoa" id="tetur35g00090.1">
    <property type="protein sequence ID" value="tetur35g00090.1"/>
    <property type="gene ID" value="tetur35g00090"/>
</dbReference>
<dbReference type="Proteomes" id="UP000015104">
    <property type="component" value="Unassembled WGS sequence"/>
</dbReference>
<dbReference type="GO" id="GO:0016298">
    <property type="term" value="F:lipase activity"/>
    <property type="evidence" value="ECO:0007669"/>
    <property type="project" value="InterPro"/>
</dbReference>
<dbReference type="GO" id="GO:0005615">
    <property type="term" value="C:extracellular space"/>
    <property type="evidence" value="ECO:0007669"/>
    <property type="project" value="TreeGrafter"/>
</dbReference>
<comment type="similarity">
    <text evidence="2 4">Belongs to the AB hydrolase superfamily. Lipase family.</text>
</comment>
<protein>
    <recommendedName>
        <fullName evidence="5">Lipase domain-containing protein</fullName>
    </recommendedName>
</protein>
<evidence type="ECO:0000313" key="7">
    <source>
        <dbReference type="Proteomes" id="UP000015104"/>
    </source>
</evidence>
<dbReference type="EMBL" id="CAEY01001011">
    <property type="status" value="NOT_ANNOTATED_CDS"/>
    <property type="molecule type" value="Genomic_DNA"/>
</dbReference>
<dbReference type="GO" id="GO:0016042">
    <property type="term" value="P:lipid catabolic process"/>
    <property type="evidence" value="ECO:0007669"/>
    <property type="project" value="TreeGrafter"/>
</dbReference>
<organism evidence="6 7">
    <name type="scientific">Tetranychus urticae</name>
    <name type="common">Two-spotted spider mite</name>
    <dbReference type="NCBI Taxonomy" id="32264"/>
    <lineage>
        <taxon>Eukaryota</taxon>
        <taxon>Metazoa</taxon>
        <taxon>Ecdysozoa</taxon>
        <taxon>Arthropoda</taxon>
        <taxon>Chelicerata</taxon>
        <taxon>Arachnida</taxon>
        <taxon>Acari</taxon>
        <taxon>Acariformes</taxon>
        <taxon>Trombidiformes</taxon>
        <taxon>Prostigmata</taxon>
        <taxon>Eleutherengona</taxon>
        <taxon>Raphignathae</taxon>
        <taxon>Tetranychoidea</taxon>
        <taxon>Tetranychidae</taxon>
        <taxon>Tetranychus</taxon>
    </lineage>
</organism>
<comment type="subcellular location">
    <subcellularLocation>
        <location evidence="1">Secreted</location>
    </subcellularLocation>
</comment>
<dbReference type="InterPro" id="IPR013818">
    <property type="entry name" value="Lipase"/>
</dbReference>
<accession>T1L335</accession>
<feature type="domain" description="Lipase" evidence="5">
    <location>
        <begin position="125"/>
        <end position="164"/>
    </location>
</feature>
<dbReference type="HOGENOM" id="CLU_1612950_0_0_1"/>
<reference evidence="6" key="2">
    <citation type="submission" date="2015-06" db="UniProtKB">
        <authorList>
            <consortium name="EnsemblMetazoa"/>
        </authorList>
    </citation>
    <scope>IDENTIFICATION</scope>
</reference>
<dbReference type="PANTHER" id="PTHR11610">
    <property type="entry name" value="LIPASE"/>
    <property type="match status" value="1"/>
</dbReference>
<name>T1L335_TETUR</name>
<reference evidence="7" key="1">
    <citation type="submission" date="2011-08" db="EMBL/GenBank/DDBJ databases">
        <authorList>
            <person name="Rombauts S."/>
        </authorList>
    </citation>
    <scope>NUCLEOTIDE SEQUENCE</scope>
    <source>
        <strain evidence="7">London</strain>
    </source>
</reference>
<dbReference type="SUPFAM" id="SSF53474">
    <property type="entry name" value="alpha/beta-Hydrolases"/>
    <property type="match status" value="1"/>
</dbReference>
<proteinExistence type="inferred from homology"/>
<evidence type="ECO:0000259" key="5">
    <source>
        <dbReference type="Pfam" id="PF00151"/>
    </source>
</evidence>